<dbReference type="EMBL" id="CAADJA010000002">
    <property type="protein sequence ID" value="VFS45218.1"/>
    <property type="molecule type" value="Genomic_DNA"/>
</dbReference>
<feature type="transmembrane region" description="Helical" evidence="1">
    <location>
        <begin position="106"/>
        <end position="123"/>
    </location>
</feature>
<dbReference type="STRING" id="1111728.GCA_000427805_02207"/>
<proteinExistence type="predicted"/>
<organism evidence="2 4">
    <name type="scientific">Budvicia aquatica</name>
    <dbReference type="NCBI Taxonomy" id="82979"/>
    <lineage>
        <taxon>Bacteria</taxon>
        <taxon>Pseudomonadati</taxon>
        <taxon>Pseudomonadota</taxon>
        <taxon>Gammaproteobacteria</taxon>
        <taxon>Enterobacterales</taxon>
        <taxon>Budviciaceae</taxon>
        <taxon>Budvicia</taxon>
    </lineage>
</organism>
<feature type="transmembrane region" description="Helical" evidence="1">
    <location>
        <begin position="226"/>
        <end position="249"/>
    </location>
</feature>
<dbReference type="Proteomes" id="UP000373449">
    <property type="component" value="Unassembled WGS sequence"/>
</dbReference>
<feature type="transmembrane region" description="Helical" evidence="1">
    <location>
        <begin position="323"/>
        <end position="344"/>
    </location>
</feature>
<feature type="transmembrane region" description="Helical" evidence="1">
    <location>
        <begin position="188"/>
        <end position="205"/>
    </location>
</feature>
<dbReference type="OrthoDB" id="7022049at2"/>
<feature type="transmembrane region" description="Helical" evidence="1">
    <location>
        <begin position="12"/>
        <end position="28"/>
    </location>
</feature>
<dbReference type="Pfam" id="PF13687">
    <property type="entry name" value="DUF4153"/>
    <property type="match status" value="1"/>
</dbReference>
<reference evidence="3 5" key="3">
    <citation type="submission" date="2019-03" db="EMBL/GenBank/DDBJ databases">
        <authorList>
            <consortium name="Pathogen Informatics"/>
        </authorList>
    </citation>
    <scope>NUCLEOTIDE SEQUENCE [LARGE SCALE GENOMIC DNA]</scope>
    <source>
        <strain evidence="3 5">NCTC12282</strain>
    </source>
</reference>
<feature type="transmembrane region" description="Helical" evidence="1">
    <location>
        <begin position="70"/>
        <end position="90"/>
    </location>
</feature>
<dbReference type="EMBL" id="PDDX01000001">
    <property type="protein sequence ID" value="PHI32286.1"/>
    <property type="molecule type" value="Genomic_DNA"/>
</dbReference>
<feature type="transmembrane region" description="Helical" evidence="1">
    <location>
        <begin position="255"/>
        <end position="274"/>
    </location>
</feature>
<name>A0A2C6DM11_9GAMM</name>
<dbReference type="AlphaFoldDB" id="A0A2C6DM11"/>
<keyword evidence="1" id="KW-1133">Transmembrane helix</keyword>
<feature type="transmembrane region" description="Helical" evidence="1">
    <location>
        <begin position="143"/>
        <end position="176"/>
    </location>
</feature>
<evidence type="ECO:0000313" key="4">
    <source>
        <dbReference type="Proteomes" id="UP000224974"/>
    </source>
</evidence>
<keyword evidence="1" id="KW-0812">Transmembrane</keyword>
<gene>
    <name evidence="2" type="ORF">CRN84_24690</name>
    <name evidence="3" type="ORF">NCTC12282_00090</name>
</gene>
<dbReference type="InterPro" id="IPR025291">
    <property type="entry name" value="DUF4153"/>
</dbReference>
<accession>A0A2C6DM11</accession>
<evidence type="ECO:0000256" key="1">
    <source>
        <dbReference type="SAM" id="Phobius"/>
    </source>
</evidence>
<reference evidence="2" key="2">
    <citation type="submission" date="2017-09" db="EMBL/GenBank/DDBJ databases">
        <title>FDA dAtabase for Regulatory Grade micrObial Sequences (FDA-ARGOS): Supporting development and validation of Infectious Disease Dx tests.</title>
        <authorList>
            <person name="Minogue T."/>
            <person name="Wolcott M."/>
            <person name="Wasieloski L."/>
            <person name="Aguilar W."/>
            <person name="Moore D."/>
            <person name="Tallon L.J."/>
            <person name="Sadzewicz L."/>
            <person name="Ott S."/>
            <person name="Zhao X."/>
            <person name="Nagaraj S."/>
            <person name="Vavikolanu K."/>
            <person name="Aluvathingal J."/>
            <person name="Nadendla S."/>
            <person name="Sichtig H."/>
        </authorList>
    </citation>
    <scope>NUCLEOTIDE SEQUENCE</scope>
    <source>
        <strain evidence="2">FDAARGOS_387</strain>
    </source>
</reference>
<feature type="transmembrane region" description="Helical" evidence="1">
    <location>
        <begin position="286"/>
        <end position="311"/>
    </location>
</feature>
<dbReference type="Proteomes" id="UP000224974">
    <property type="component" value="Unassembled WGS sequence"/>
</dbReference>
<evidence type="ECO:0000313" key="2">
    <source>
        <dbReference type="EMBL" id="PHI32286.1"/>
    </source>
</evidence>
<feature type="transmembrane region" description="Helical" evidence="1">
    <location>
        <begin position="40"/>
        <end position="63"/>
    </location>
</feature>
<reference evidence="4" key="1">
    <citation type="submission" date="2017-09" db="EMBL/GenBank/DDBJ databases">
        <title>FDA dAtabase for Regulatory Grade micrObial Sequences (FDA-ARGOS): Supporting development and validation of Infectious Disease Dx tests.</title>
        <authorList>
            <person name="Minogue T."/>
            <person name="Wolcott M."/>
            <person name="Wasieloski L."/>
            <person name="Aguilar W."/>
            <person name="Moore D."/>
            <person name="Tallon L."/>
            <person name="Sadzewicz L."/>
            <person name="Ott S."/>
            <person name="Zhao X."/>
            <person name="Nagaraj S."/>
            <person name="Vavikolanu K."/>
            <person name="Aluvathingal J."/>
            <person name="Nadendla S."/>
            <person name="Sichtig H."/>
        </authorList>
    </citation>
    <scope>NUCLEOTIDE SEQUENCE [LARGE SCALE GENOMIC DNA]</scope>
    <source>
        <strain evidence="4">FDAARGOS_387</strain>
    </source>
</reference>
<keyword evidence="4" id="KW-1185">Reference proteome</keyword>
<protein>
    <submittedName>
        <fullName evidence="2">DUF4153 domain-containing protein</fullName>
    </submittedName>
</protein>
<evidence type="ECO:0000313" key="5">
    <source>
        <dbReference type="Proteomes" id="UP000373449"/>
    </source>
</evidence>
<feature type="transmembrane region" description="Helical" evidence="1">
    <location>
        <begin position="356"/>
        <end position="377"/>
    </location>
</feature>
<evidence type="ECO:0000313" key="3">
    <source>
        <dbReference type="EMBL" id="VFS45218.1"/>
    </source>
</evidence>
<keyword evidence="1" id="KW-0472">Membrane</keyword>
<sequence length="597" mass="67756">MSCTVLPKSSRLTIILLGLLQGAFLYLTRDSFERIEVASFQTALLFCNTLLFTLPLMLSLSVISLKDFRLWRGLGIILIMLLIVASWANWSLYDIFGGMRKSGIQFQYYACLSAFVFLTLPWLQAQISQKSWFPDYESLHDNLWLNSLTVVITLILIGLFWGILRLCASLFSLLGIEFFENLFFDNDLFIYLANGFMVGIGILTGRTQTQFIKVGRNVLSVMIKGLLPLLSFIALIFIITLPFVGLNALTAEWSAAGLLTTMVALLVVFVNAVYQTGLSTPPYPKAIRWLVNASILVLPVYALFALYSMWVRVAQYGWTPERVLATVIICVAVCFACSYAFSVMRSRDRWLQPLSSINRLMSLVMIVLLVLVNSPLLDPYRISISSQLARYQQNLTSSESLDLNAWRFKYGRAGNDALLALKNDPQYVSDALRKAELERVMARQSVWDNSIDETANAEYAELVAKRVQQGMELAKGTTMPPADFWRVFVSEDNYETRECLKDSTKCMALALDLDADGKDEYMVCNFNDGMTPRCSIFSMLKDRWQRIGSVNPYSSDKSADRFKQIMRQGEIKPKPRVWNDLDLGDERVQIHYSIDEK</sequence>
<dbReference type="RefSeq" id="WP_051323329.1">
    <property type="nucleotide sequence ID" value="NZ_CAADJA010000002.1"/>
</dbReference>